<dbReference type="PROSITE" id="PS00107">
    <property type="entry name" value="PROTEIN_KINASE_ATP"/>
    <property type="match status" value="1"/>
</dbReference>
<dbReference type="SUPFAM" id="SSF56112">
    <property type="entry name" value="Protein kinase-like (PK-like)"/>
    <property type="match status" value="1"/>
</dbReference>
<dbReference type="eggNOG" id="KOG0196">
    <property type="taxonomic scope" value="Eukaryota"/>
</dbReference>
<feature type="binding site" evidence="2">
    <location>
        <position position="369"/>
    </location>
    <ligand>
        <name>ATP</name>
        <dbReference type="ChEBI" id="CHEBI:30616"/>
    </ligand>
</feature>
<keyword evidence="4" id="KW-1133">Transmembrane helix</keyword>
<keyword evidence="4" id="KW-0812">Transmembrane</keyword>
<evidence type="ECO:0000313" key="6">
    <source>
        <dbReference type="EnsemblMetazoa" id="Aqu2.1.09535_001"/>
    </source>
</evidence>
<evidence type="ECO:0000256" key="4">
    <source>
        <dbReference type="SAM" id="Phobius"/>
    </source>
</evidence>
<dbReference type="STRING" id="400682.A0A1X7T569"/>
<proteinExistence type="predicted"/>
<dbReference type="PANTHER" id="PTHR24416">
    <property type="entry name" value="TYROSINE-PROTEIN KINASE RECEPTOR"/>
    <property type="match status" value="1"/>
</dbReference>
<dbReference type="Pfam" id="PF07714">
    <property type="entry name" value="PK_Tyr_Ser-Thr"/>
    <property type="match status" value="1"/>
</dbReference>
<dbReference type="InParanoid" id="A0A1X7T569"/>
<evidence type="ECO:0000259" key="5">
    <source>
        <dbReference type="PROSITE" id="PS50011"/>
    </source>
</evidence>
<keyword evidence="2" id="KW-0067">ATP-binding</keyword>
<dbReference type="EnsemblMetazoa" id="Aqu2.1.09535_001">
    <property type="protein sequence ID" value="Aqu2.1.09535_001"/>
    <property type="gene ID" value="Aqu2.1.09535"/>
</dbReference>
<feature type="domain" description="Protein kinase" evidence="5">
    <location>
        <begin position="337"/>
        <end position="432"/>
    </location>
</feature>
<organism evidence="6">
    <name type="scientific">Amphimedon queenslandica</name>
    <name type="common">Sponge</name>
    <dbReference type="NCBI Taxonomy" id="400682"/>
    <lineage>
        <taxon>Eukaryota</taxon>
        <taxon>Metazoa</taxon>
        <taxon>Porifera</taxon>
        <taxon>Demospongiae</taxon>
        <taxon>Heteroscleromorpha</taxon>
        <taxon>Haplosclerida</taxon>
        <taxon>Niphatidae</taxon>
        <taxon>Amphimedon</taxon>
    </lineage>
</organism>
<feature type="transmembrane region" description="Helical" evidence="4">
    <location>
        <begin position="39"/>
        <end position="66"/>
    </location>
</feature>
<feature type="compositionally biased region" description="Basic and acidic residues" evidence="3">
    <location>
        <begin position="251"/>
        <end position="260"/>
    </location>
</feature>
<dbReference type="PANTHER" id="PTHR24416:SF631">
    <property type="entry name" value="SERINE_THREONINE_TYROSINE KINASE 1"/>
    <property type="match status" value="1"/>
</dbReference>
<evidence type="ECO:0000256" key="2">
    <source>
        <dbReference type="PROSITE-ProRule" id="PRU10141"/>
    </source>
</evidence>
<protein>
    <recommendedName>
        <fullName evidence="5">Protein kinase domain-containing protein</fullName>
    </recommendedName>
</protein>
<accession>A0A1X7T569</accession>
<dbReference type="AlphaFoldDB" id="A0A1X7T569"/>
<dbReference type="PROSITE" id="PS50011">
    <property type="entry name" value="PROTEIN_KINASE_DOM"/>
    <property type="match status" value="1"/>
</dbReference>
<dbReference type="GO" id="GO:0005886">
    <property type="term" value="C:plasma membrane"/>
    <property type="evidence" value="ECO:0007669"/>
    <property type="project" value="TreeGrafter"/>
</dbReference>
<reference evidence="6" key="1">
    <citation type="submission" date="2017-05" db="UniProtKB">
        <authorList>
            <consortium name="EnsemblMetazoa"/>
        </authorList>
    </citation>
    <scope>IDENTIFICATION</scope>
</reference>
<sequence>MSTSTRQSVVSTTNSKSIISSTTASILPTNSASDSFPGAAIGAGIGAVLLLMIVLIVAILLILLFVKRSKKGKSGKLDVPVTKNETSVTNPMLYSGIYNSVSSGTLASTYEVPISTIKRDIPLSDYEDPVSTLVRQEPNKTPSSPEFNPSAVYAQLEDLDTEVEPSKYPIEEIYDAGDIANVTLPPPIFLEDDSEDGVVNSLYFIQEEPEKEKMIEAGIETDGASALYHTLEENENEQEKEIQRSATLSHKKQELKEKPMQRSATLMPEKSGTHSHGPMKEKPAYFTLESNGRKQPPKGNSYARKNTGIFHQPGDNETEIYGQIQQSSTPMLPKSSVKLSTKIGSGQFGNVCKGQWKKPNGDTIDVAVKMLQDGASEQEKIKFLQEAAIMSQFTHANVIKLHGVVSDDEHPLIVIEYMPKGDLFGVLQKMRP</sequence>
<feature type="region of interest" description="Disordered" evidence="3">
    <location>
        <begin position="234"/>
        <end position="282"/>
    </location>
</feature>
<dbReference type="GO" id="GO:0004714">
    <property type="term" value="F:transmembrane receptor protein tyrosine kinase activity"/>
    <property type="evidence" value="ECO:0007669"/>
    <property type="project" value="TreeGrafter"/>
</dbReference>
<dbReference type="GO" id="GO:0007169">
    <property type="term" value="P:cell surface receptor protein tyrosine kinase signaling pathway"/>
    <property type="evidence" value="ECO:0007669"/>
    <property type="project" value="TreeGrafter"/>
</dbReference>
<evidence type="ECO:0000256" key="3">
    <source>
        <dbReference type="SAM" id="MobiDB-lite"/>
    </source>
</evidence>
<dbReference type="Gene3D" id="3.30.200.20">
    <property type="entry name" value="Phosphorylase Kinase, domain 1"/>
    <property type="match status" value="1"/>
</dbReference>
<keyword evidence="2" id="KW-0547">Nucleotide-binding</keyword>
<dbReference type="InterPro" id="IPR017441">
    <property type="entry name" value="Protein_kinase_ATP_BS"/>
</dbReference>
<dbReference type="GO" id="GO:0005524">
    <property type="term" value="F:ATP binding"/>
    <property type="evidence" value="ECO:0007669"/>
    <property type="project" value="UniProtKB-UniRule"/>
</dbReference>
<dbReference type="InterPro" id="IPR050122">
    <property type="entry name" value="RTK"/>
</dbReference>
<dbReference type="GO" id="GO:0043235">
    <property type="term" value="C:receptor complex"/>
    <property type="evidence" value="ECO:0007669"/>
    <property type="project" value="TreeGrafter"/>
</dbReference>
<dbReference type="InterPro" id="IPR000719">
    <property type="entry name" value="Prot_kinase_dom"/>
</dbReference>
<name>A0A1X7T569_AMPQE</name>
<keyword evidence="4" id="KW-0472">Membrane</keyword>
<dbReference type="InterPro" id="IPR011009">
    <property type="entry name" value="Kinase-like_dom_sf"/>
</dbReference>
<evidence type="ECO:0000256" key="1">
    <source>
        <dbReference type="ARBA" id="ARBA00004167"/>
    </source>
</evidence>
<dbReference type="InterPro" id="IPR020635">
    <property type="entry name" value="Tyr_kinase_cat_dom"/>
</dbReference>
<dbReference type="OrthoDB" id="406096at2759"/>
<dbReference type="SMART" id="SM00219">
    <property type="entry name" value="TyrKc"/>
    <property type="match status" value="1"/>
</dbReference>
<comment type="subcellular location">
    <subcellularLocation>
        <location evidence="1">Membrane</location>
        <topology evidence="1">Single-pass membrane protein</topology>
    </subcellularLocation>
</comment>
<dbReference type="InterPro" id="IPR001245">
    <property type="entry name" value="Ser-Thr/Tyr_kinase_cat_dom"/>
</dbReference>